<organism evidence="2 3">
    <name type="scientific">Paramecium octaurelia</name>
    <dbReference type="NCBI Taxonomy" id="43137"/>
    <lineage>
        <taxon>Eukaryota</taxon>
        <taxon>Sar</taxon>
        <taxon>Alveolata</taxon>
        <taxon>Ciliophora</taxon>
        <taxon>Intramacronucleata</taxon>
        <taxon>Oligohymenophorea</taxon>
        <taxon>Peniculida</taxon>
        <taxon>Parameciidae</taxon>
        <taxon>Paramecium</taxon>
    </lineage>
</organism>
<feature type="transmembrane region" description="Helical" evidence="1">
    <location>
        <begin position="119"/>
        <end position="142"/>
    </location>
</feature>
<protein>
    <recommendedName>
        <fullName evidence="4">Transmembrane protein</fullName>
    </recommendedName>
</protein>
<dbReference type="Proteomes" id="UP000683925">
    <property type="component" value="Unassembled WGS sequence"/>
</dbReference>
<evidence type="ECO:0008006" key="4">
    <source>
        <dbReference type="Google" id="ProtNLM"/>
    </source>
</evidence>
<keyword evidence="1" id="KW-1133">Transmembrane helix</keyword>
<dbReference type="EMBL" id="CAJJDP010000147">
    <property type="protein sequence ID" value="CAD8208792.1"/>
    <property type="molecule type" value="Genomic_DNA"/>
</dbReference>
<reference evidence="2" key="1">
    <citation type="submission" date="2021-01" db="EMBL/GenBank/DDBJ databases">
        <authorList>
            <consortium name="Genoscope - CEA"/>
            <person name="William W."/>
        </authorList>
    </citation>
    <scope>NUCLEOTIDE SEQUENCE</scope>
</reference>
<dbReference type="AlphaFoldDB" id="A0A8S1YAC9"/>
<feature type="transmembrane region" description="Helical" evidence="1">
    <location>
        <begin position="162"/>
        <end position="181"/>
    </location>
</feature>
<comment type="caution">
    <text evidence="2">The sequence shown here is derived from an EMBL/GenBank/DDBJ whole genome shotgun (WGS) entry which is preliminary data.</text>
</comment>
<name>A0A8S1YAC9_PAROT</name>
<evidence type="ECO:0000256" key="1">
    <source>
        <dbReference type="SAM" id="Phobius"/>
    </source>
</evidence>
<evidence type="ECO:0000313" key="2">
    <source>
        <dbReference type="EMBL" id="CAD8208792.1"/>
    </source>
</evidence>
<evidence type="ECO:0000313" key="3">
    <source>
        <dbReference type="Proteomes" id="UP000683925"/>
    </source>
</evidence>
<keyword evidence="1" id="KW-0812">Transmembrane</keyword>
<gene>
    <name evidence="2" type="ORF">POCTA_138.1.T1450073</name>
</gene>
<accession>A0A8S1YAC9</accession>
<keyword evidence="1" id="KW-0472">Membrane</keyword>
<proteinExistence type="predicted"/>
<sequence length="216" mass="25904">MYFQYKSYLYRFVNSIFNNQTRTIFSKVHKWYENLINFNLWRVKIKQNHFISCSKGRIDPFQTWLLQNQFLHLSGDNNSWFVLKEVITNDSGIEFDFVVVLAQLFVRILCLIDMSCRIFLFGFDLDFKIIQTLYALILVILVESQGNQKYLFWTYHSVMIQIYLQFQVLIPLQKIINIFIINSMQSVKMKKVIQILLKSTIFQVKQQSSQLICINY</sequence>
<keyword evidence="3" id="KW-1185">Reference proteome</keyword>